<comment type="caution">
    <text evidence="6">The sequence shown here is derived from an EMBL/GenBank/DDBJ whole genome shotgun (WGS) entry which is preliminary data.</text>
</comment>
<feature type="domain" description="C2H2-type" evidence="5">
    <location>
        <begin position="63"/>
        <end position="85"/>
    </location>
</feature>
<evidence type="ECO:0000256" key="2">
    <source>
        <dbReference type="ARBA" id="ARBA00022771"/>
    </source>
</evidence>
<dbReference type="PANTHER" id="PTHR45762">
    <property type="entry name" value="ZINC FINGER RNA-BINDING PROTEIN"/>
    <property type="match status" value="1"/>
</dbReference>
<keyword evidence="2" id="KW-0863">Zinc-finger</keyword>
<accession>A0ABD2QDI2</accession>
<keyword evidence="1" id="KW-0479">Metal-binding</keyword>
<feature type="compositionally biased region" description="Low complexity" evidence="4">
    <location>
        <begin position="312"/>
        <end position="328"/>
    </location>
</feature>
<dbReference type="PANTHER" id="PTHR45762:SF3">
    <property type="entry name" value="ZINC-FINGER PROTEIN AT 72D, ISOFORM B"/>
    <property type="match status" value="1"/>
</dbReference>
<dbReference type="Pfam" id="PF12171">
    <property type="entry name" value="zf-C2H2_jaz"/>
    <property type="match status" value="1"/>
</dbReference>
<dbReference type="EMBL" id="JBJKFK010000369">
    <property type="protein sequence ID" value="KAL3317540.1"/>
    <property type="molecule type" value="Genomic_DNA"/>
</dbReference>
<feature type="region of interest" description="Disordered" evidence="4">
    <location>
        <begin position="286"/>
        <end position="335"/>
    </location>
</feature>
<evidence type="ECO:0000256" key="3">
    <source>
        <dbReference type="ARBA" id="ARBA00022833"/>
    </source>
</evidence>
<dbReference type="InterPro" id="IPR036236">
    <property type="entry name" value="Znf_C2H2_sf"/>
</dbReference>
<proteinExistence type="predicted"/>
<keyword evidence="3" id="KW-0862">Zinc</keyword>
<dbReference type="SMART" id="SM00451">
    <property type="entry name" value="ZnF_U1"/>
    <property type="match status" value="3"/>
</dbReference>
<dbReference type="PROSITE" id="PS00028">
    <property type="entry name" value="ZINC_FINGER_C2H2_1"/>
    <property type="match status" value="3"/>
</dbReference>
<sequence length="335" mass="38234">MAQSIPTINGWYNPRPQHQRPIFKQLSLFCTACNLKFNNNTAFKIHLNSEKHKRHSSPTIYSCELCNIVCPGQEQLDAHLNGSKHSKKLKAKECMAVDGEQATLSPKICEDVEPLEIVGLLHCQMCGTNCSSEIQYNQHIKGRKHRQKMLALRNKVLRVQVQHNIDLPCDFNDFKPCYHSLTTDPNCESIVQKEKALLGQFNTDLNFSIRFACLFNLPDPFTSIEVSPDPSLPPISPQQFTNGHDFKNLCNHDDCAQKRAIAFYSAWIDFQKVFTGRFFELKQRQRELKRPKNTEEEGPSSSDVSMDHSHCESQQQQTCEAETQQLQTNAPTLIA</sequence>
<evidence type="ECO:0000259" key="5">
    <source>
        <dbReference type="PROSITE" id="PS00028"/>
    </source>
</evidence>
<evidence type="ECO:0000256" key="1">
    <source>
        <dbReference type="ARBA" id="ARBA00022723"/>
    </source>
</evidence>
<reference evidence="6 7" key="1">
    <citation type="submission" date="2024-11" db="EMBL/GenBank/DDBJ databases">
        <title>Adaptive evolution of stress response genes in parasites aligns with host niche diversity.</title>
        <authorList>
            <person name="Hahn C."/>
            <person name="Resl P."/>
        </authorList>
    </citation>
    <scope>NUCLEOTIDE SEQUENCE [LARGE SCALE GENOMIC DNA]</scope>
    <source>
        <strain evidence="6">EGGRZ-B1_66</strain>
        <tissue evidence="6">Body</tissue>
    </source>
</reference>
<dbReference type="InterPro" id="IPR013087">
    <property type="entry name" value="Znf_C2H2_type"/>
</dbReference>
<evidence type="ECO:0000313" key="6">
    <source>
        <dbReference type="EMBL" id="KAL3317540.1"/>
    </source>
</evidence>
<feature type="domain" description="C2H2-type" evidence="5">
    <location>
        <begin position="30"/>
        <end position="52"/>
    </location>
</feature>
<dbReference type="Proteomes" id="UP001626550">
    <property type="component" value="Unassembled WGS sequence"/>
</dbReference>
<dbReference type="SMART" id="SM00355">
    <property type="entry name" value="ZnF_C2H2"/>
    <property type="match status" value="3"/>
</dbReference>
<dbReference type="GO" id="GO:0008270">
    <property type="term" value="F:zinc ion binding"/>
    <property type="evidence" value="ECO:0007669"/>
    <property type="project" value="UniProtKB-KW"/>
</dbReference>
<organism evidence="6 7">
    <name type="scientific">Cichlidogyrus casuarinus</name>
    <dbReference type="NCBI Taxonomy" id="1844966"/>
    <lineage>
        <taxon>Eukaryota</taxon>
        <taxon>Metazoa</taxon>
        <taxon>Spiralia</taxon>
        <taxon>Lophotrochozoa</taxon>
        <taxon>Platyhelminthes</taxon>
        <taxon>Monogenea</taxon>
        <taxon>Monopisthocotylea</taxon>
        <taxon>Dactylogyridea</taxon>
        <taxon>Ancyrocephalidae</taxon>
        <taxon>Cichlidogyrus</taxon>
    </lineage>
</organism>
<protein>
    <recommendedName>
        <fullName evidence="5">C2H2-type domain-containing protein</fullName>
    </recommendedName>
</protein>
<gene>
    <name evidence="6" type="ORF">Ciccas_003800</name>
</gene>
<name>A0ABD2QDI2_9PLAT</name>
<evidence type="ECO:0000313" key="7">
    <source>
        <dbReference type="Proteomes" id="UP001626550"/>
    </source>
</evidence>
<evidence type="ECO:0000256" key="4">
    <source>
        <dbReference type="SAM" id="MobiDB-lite"/>
    </source>
</evidence>
<dbReference type="InterPro" id="IPR003604">
    <property type="entry name" value="Matrin/U1-like-C_Znf_C2H2"/>
</dbReference>
<dbReference type="SUPFAM" id="SSF57667">
    <property type="entry name" value="beta-beta-alpha zinc fingers"/>
    <property type="match status" value="3"/>
</dbReference>
<dbReference type="AlphaFoldDB" id="A0ABD2QDI2"/>
<feature type="domain" description="C2H2-type" evidence="5">
    <location>
        <begin position="123"/>
        <end position="145"/>
    </location>
</feature>
<dbReference type="Gene3D" id="3.30.160.60">
    <property type="entry name" value="Classic Zinc Finger"/>
    <property type="match status" value="3"/>
</dbReference>
<feature type="compositionally biased region" description="Basic and acidic residues" evidence="4">
    <location>
        <begin position="286"/>
        <end position="295"/>
    </location>
</feature>
<keyword evidence="7" id="KW-1185">Reference proteome</keyword>
<dbReference type="InterPro" id="IPR022755">
    <property type="entry name" value="Znf_C2H2_jaz"/>
</dbReference>
<dbReference type="Pfam" id="PF12874">
    <property type="entry name" value="zf-met"/>
    <property type="match status" value="2"/>
</dbReference>